<dbReference type="RefSeq" id="WP_355086185.1">
    <property type="nucleotide sequence ID" value="NZ_JBEXKW010000021.1"/>
</dbReference>
<dbReference type="EMBL" id="JBFAKC010000002">
    <property type="protein sequence ID" value="MEV0706725.1"/>
    <property type="molecule type" value="Genomic_DNA"/>
</dbReference>
<reference evidence="3 4" key="1">
    <citation type="submission" date="2024-06" db="EMBL/GenBank/DDBJ databases">
        <title>The Natural Products Discovery Center: Release of the First 8490 Sequenced Strains for Exploring Actinobacteria Biosynthetic Diversity.</title>
        <authorList>
            <person name="Kalkreuter E."/>
            <person name="Kautsar S.A."/>
            <person name="Yang D."/>
            <person name="Bader C.D."/>
            <person name="Teijaro C.N."/>
            <person name="Fluegel L."/>
            <person name="Davis C.M."/>
            <person name="Simpson J.R."/>
            <person name="Lauterbach L."/>
            <person name="Steele A.D."/>
            <person name="Gui C."/>
            <person name="Meng S."/>
            <person name="Li G."/>
            <person name="Viehrig K."/>
            <person name="Ye F."/>
            <person name="Su P."/>
            <person name="Kiefer A.F."/>
            <person name="Nichols A."/>
            <person name="Cepeda A.J."/>
            <person name="Yan W."/>
            <person name="Fan B."/>
            <person name="Jiang Y."/>
            <person name="Adhikari A."/>
            <person name="Zheng C.-J."/>
            <person name="Schuster L."/>
            <person name="Cowan T.M."/>
            <person name="Smanski M.J."/>
            <person name="Chevrette M.G."/>
            <person name="De Carvalho L.P.S."/>
            <person name="Shen B."/>
        </authorList>
    </citation>
    <scope>NUCLEOTIDE SEQUENCE [LARGE SCALE GENOMIC DNA]</scope>
    <source>
        <strain evidence="3 4">NPDC050403</strain>
    </source>
</reference>
<dbReference type="Proteomes" id="UP001551695">
    <property type="component" value="Unassembled WGS sequence"/>
</dbReference>
<evidence type="ECO:0000256" key="1">
    <source>
        <dbReference type="SAM" id="MobiDB-lite"/>
    </source>
</evidence>
<comment type="caution">
    <text evidence="3">The sequence shown here is derived from an EMBL/GenBank/DDBJ whole genome shotgun (WGS) entry which is preliminary data.</text>
</comment>
<name>A0ABV3FMU8_9NOCA</name>
<dbReference type="InterPro" id="IPR046652">
    <property type="entry name" value="DUF6764"/>
</dbReference>
<feature type="region of interest" description="Disordered" evidence="1">
    <location>
        <begin position="168"/>
        <end position="192"/>
    </location>
</feature>
<protein>
    <submittedName>
        <fullName evidence="3">DUF6764 family protein</fullName>
    </submittedName>
</protein>
<keyword evidence="4" id="KW-1185">Reference proteome</keyword>
<evidence type="ECO:0000256" key="2">
    <source>
        <dbReference type="SAM" id="SignalP"/>
    </source>
</evidence>
<dbReference type="Pfam" id="PF20550">
    <property type="entry name" value="DUF6764"/>
    <property type="match status" value="1"/>
</dbReference>
<organism evidence="3 4">
    <name type="scientific">Nocardia aurea</name>
    <dbReference type="NCBI Taxonomy" id="2144174"/>
    <lineage>
        <taxon>Bacteria</taxon>
        <taxon>Bacillati</taxon>
        <taxon>Actinomycetota</taxon>
        <taxon>Actinomycetes</taxon>
        <taxon>Mycobacteriales</taxon>
        <taxon>Nocardiaceae</taxon>
        <taxon>Nocardia</taxon>
    </lineage>
</organism>
<accession>A0ABV3FMU8</accession>
<evidence type="ECO:0000313" key="4">
    <source>
        <dbReference type="Proteomes" id="UP001551695"/>
    </source>
</evidence>
<sequence>MRLICAVFCATAAVGSSFWLPSVASATDVHCTADSDTDITRVDGRTACRAASGTEGRSHSAGFDGVGYANATSGAVAVGLGAAGGVGASEGVGGVPIAIGLGPDAIALTSLADVEGRPPAGVGLTIAMDGSRAQVSSTEDTVVCLGSSALAWNGATGAGCLATPLGVVRSTPPDRADSADPKMSPEQQLRPE</sequence>
<evidence type="ECO:0000313" key="3">
    <source>
        <dbReference type="EMBL" id="MEV0706725.1"/>
    </source>
</evidence>
<gene>
    <name evidence="3" type="ORF">AB0I48_04090</name>
</gene>
<feature type="chain" id="PRO_5046868963" evidence="2">
    <location>
        <begin position="27"/>
        <end position="192"/>
    </location>
</feature>
<feature type="signal peptide" evidence="2">
    <location>
        <begin position="1"/>
        <end position="26"/>
    </location>
</feature>
<proteinExistence type="predicted"/>
<keyword evidence="2" id="KW-0732">Signal</keyword>